<gene>
    <name evidence="2" type="ORF">Tci_858408</name>
</gene>
<evidence type="ECO:0008006" key="3">
    <source>
        <dbReference type="Google" id="ProtNLM"/>
    </source>
</evidence>
<feature type="non-terminal residue" evidence="2">
    <location>
        <position position="106"/>
    </location>
</feature>
<proteinExistence type="predicted"/>
<reference evidence="2" key="1">
    <citation type="journal article" date="2019" name="Sci. Rep.">
        <title>Draft genome of Tanacetum cinerariifolium, the natural source of mosquito coil.</title>
        <authorList>
            <person name="Yamashiro T."/>
            <person name="Shiraishi A."/>
            <person name="Satake H."/>
            <person name="Nakayama K."/>
        </authorList>
    </citation>
    <scope>NUCLEOTIDE SEQUENCE</scope>
</reference>
<protein>
    <recommendedName>
        <fullName evidence="3">Histone deacetylase 14</fullName>
    </recommendedName>
</protein>
<feature type="region of interest" description="Disordered" evidence="1">
    <location>
        <begin position="34"/>
        <end position="106"/>
    </location>
</feature>
<name>A0A699RM44_TANCI</name>
<evidence type="ECO:0000256" key="1">
    <source>
        <dbReference type="SAM" id="MobiDB-lite"/>
    </source>
</evidence>
<evidence type="ECO:0000313" key="2">
    <source>
        <dbReference type="EMBL" id="GFC86438.1"/>
    </source>
</evidence>
<dbReference type="AlphaFoldDB" id="A0A699RM44"/>
<comment type="caution">
    <text evidence="2">The sequence shown here is derived from an EMBL/GenBank/DDBJ whole genome shotgun (WGS) entry which is preliminary data.</text>
</comment>
<organism evidence="2">
    <name type="scientific">Tanacetum cinerariifolium</name>
    <name type="common">Dalmatian daisy</name>
    <name type="synonym">Chrysanthemum cinerariifolium</name>
    <dbReference type="NCBI Taxonomy" id="118510"/>
    <lineage>
        <taxon>Eukaryota</taxon>
        <taxon>Viridiplantae</taxon>
        <taxon>Streptophyta</taxon>
        <taxon>Embryophyta</taxon>
        <taxon>Tracheophyta</taxon>
        <taxon>Spermatophyta</taxon>
        <taxon>Magnoliopsida</taxon>
        <taxon>eudicotyledons</taxon>
        <taxon>Gunneridae</taxon>
        <taxon>Pentapetalae</taxon>
        <taxon>asterids</taxon>
        <taxon>campanulids</taxon>
        <taxon>Asterales</taxon>
        <taxon>Asteraceae</taxon>
        <taxon>Asteroideae</taxon>
        <taxon>Anthemideae</taxon>
        <taxon>Anthemidinae</taxon>
        <taxon>Tanacetum</taxon>
    </lineage>
</organism>
<accession>A0A699RM44</accession>
<sequence length="106" mass="11761">MPILGNLITTDIQGEPYYQEYLEKVVKHQRYLADEKGSDLNSPTPKPTKTTKKSKLSAPKADLRPPVTIPSSSQQPEPKPAPAKSKGKKKKNSPSHLPLDANFLRK</sequence>
<dbReference type="EMBL" id="BKCJ011105172">
    <property type="protein sequence ID" value="GFC86438.1"/>
    <property type="molecule type" value="Genomic_DNA"/>
</dbReference>